<dbReference type="InterPro" id="IPR015797">
    <property type="entry name" value="NUDIX_hydrolase-like_dom_sf"/>
</dbReference>
<dbReference type="OrthoDB" id="7183442at2"/>
<keyword evidence="6" id="KW-0464">Manganese</keyword>
<keyword evidence="5" id="KW-0460">Magnesium</keyword>
<evidence type="ECO:0000259" key="7">
    <source>
        <dbReference type="PROSITE" id="PS51462"/>
    </source>
</evidence>
<dbReference type="PANTHER" id="PTHR12318:SF0">
    <property type="entry name" value="ACYL-COENZYME A DIPHOSPHATASE NUDT19"/>
    <property type="match status" value="1"/>
</dbReference>
<dbReference type="GO" id="GO:0046872">
    <property type="term" value="F:metal ion binding"/>
    <property type="evidence" value="ECO:0007669"/>
    <property type="project" value="UniProtKB-KW"/>
</dbReference>
<dbReference type="SUPFAM" id="SSF55811">
    <property type="entry name" value="Nudix"/>
    <property type="match status" value="1"/>
</dbReference>
<dbReference type="CDD" id="cd18870">
    <property type="entry name" value="NUDIX_AcylCoAdiphos_Nudt19"/>
    <property type="match status" value="1"/>
</dbReference>
<keyword evidence="4" id="KW-0378">Hydrolase</keyword>
<reference evidence="9" key="1">
    <citation type="submission" date="2016-11" db="EMBL/GenBank/DDBJ databases">
        <authorList>
            <person name="Varghese N."/>
            <person name="Submissions S."/>
        </authorList>
    </citation>
    <scope>NUCLEOTIDE SEQUENCE [LARGE SCALE GENOMIC DNA]</scope>
    <source>
        <strain evidence="9">DSM 45627</strain>
    </source>
</reference>
<keyword evidence="9" id="KW-1185">Reference proteome</keyword>
<dbReference type="InterPro" id="IPR000086">
    <property type="entry name" value="NUDIX_hydrolase_dom"/>
</dbReference>
<feature type="domain" description="Nudix hydrolase" evidence="7">
    <location>
        <begin position="10"/>
        <end position="202"/>
    </location>
</feature>
<evidence type="ECO:0000313" key="8">
    <source>
        <dbReference type="EMBL" id="SHG10636.1"/>
    </source>
</evidence>
<comment type="cofactor">
    <cofactor evidence="1">
        <name>Mn(2+)</name>
        <dbReference type="ChEBI" id="CHEBI:29035"/>
    </cofactor>
</comment>
<dbReference type="InterPro" id="IPR039121">
    <property type="entry name" value="NUDT19"/>
</dbReference>
<dbReference type="EMBL" id="FQVU01000002">
    <property type="protein sequence ID" value="SHG10636.1"/>
    <property type="molecule type" value="Genomic_DNA"/>
</dbReference>
<dbReference type="AlphaFoldDB" id="A0A1M5H423"/>
<evidence type="ECO:0000256" key="3">
    <source>
        <dbReference type="ARBA" id="ARBA00022723"/>
    </source>
</evidence>
<organism evidence="8 9">
    <name type="scientific">Jatrophihabitans endophyticus</name>
    <dbReference type="NCBI Taxonomy" id="1206085"/>
    <lineage>
        <taxon>Bacteria</taxon>
        <taxon>Bacillati</taxon>
        <taxon>Actinomycetota</taxon>
        <taxon>Actinomycetes</taxon>
        <taxon>Jatrophihabitantales</taxon>
        <taxon>Jatrophihabitantaceae</taxon>
        <taxon>Jatrophihabitans</taxon>
    </lineage>
</organism>
<name>A0A1M5H423_9ACTN</name>
<protein>
    <recommendedName>
        <fullName evidence="7">Nudix hydrolase domain-containing protein</fullName>
    </recommendedName>
</protein>
<dbReference type="PANTHER" id="PTHR12318">
    <property type="entry name" value="TESTOSTERONE-REGULATED PROTEIN RP2"/>
    <property type="match status" value="1"/>
</dbReference>
<dbReference type="Gene3D" id="3.90.79.10">
    <property type="entry name" value="Nucleoside Triphosphate Pyrophosphohydrolase"/>
    <property type="match status" value="1"/>
</dbReference>
<evidence type="ECO:0000256" key="5">
    <source>
        <dbReference type="ARBA" id="ARBA00022842"/>
    </source>
</evidence>
<accession>A0A1M5H423</accession>
<keyword evidence="3" id="KW-0479">Metal-binding</keyword>
<proteinExistence type="predicted"/>
<comment type="cofactor">
    <cofactor evidence="2">
        <name>Mg(2+)</name>
        <dbReference type="ChEBI" id="CHEBI:18420"/>
    </cofactor>
</comment>
<gene>
    <name evidence="8" type="ORF">SAMN05443575_1388</name>
</gene>
<dbReference type="RefSeq" id="WP_073387991.1">
    <property type="nucleotide sequence ID" value="NZ_FQVU01000002.1"/>
</dbReference>
<evidence type="ECO:0000256" key="1">
    <source>
        <dbReference type="ARBA" id="ARBA00001936"/>
    </source>
</evidence>
<evidence type="ECO:0000256" key="2">
    <source>
        <dbReference type="ARBA" id="ARBA00001946"/>
    </source>
</evidence>
<dbReference type="STRING" id="1206085.SAMN05443575_1388"/>
<dbReference type="Proteomes" id="UP000186132">
    <property type="component" value="Unassembled WGS sequence"/>
</dbReference>
<dbReference type="PROSITE" id="PS51462">
    <property type="entry name" value="NUDIX"/>
    <property type="match status" value="1"/>
</dbReference>
<sequence>MTEPADDDVPVRDAATVALLRDGADGVEAWLLTRVAGMAFAAGMSVFPGGRVDDADAALPMTGGDVAAMAARFGADEHTMRGLLGAAARETFEETGVLVTVPAAALPDARADVEAGRVAFGDLLHEHGLAVDVAALRPWSRWVTPKGEVRRYDTRFFVGLLPEGAEAEDVTTESSTAEWLPVGVAIEQAQRGERKLLPPTLLTLAAIAGCADVAAVFSTAEQNPLEPIRPTLRTAPDGSVAAELPDGRLLAVRPGRAS</sequence>
<evidence type="ECO:0000256" key="4">
    <source>
        <dbReference type="ARBA" id="ARBA00022801"/>
    </source>
</evidence>
<evidence type="ECO:0000313" key="9">
    <source>
        <dbReference type="Proteomes" id="UP000186132"/>
    </source>
</evidence>
<dbReference type="GO" id="GO:0016818">
    <property type="term" value="F:hydrolase activity, acting on acid anhydrides, in phosphorus-containing anhydrides"/>
    <property type="evidence" value="ECO:0007669"/>
    <property type="project" value="InterPro"/>
</dbReference>
<evidence type="ECO:0000256" key="6">
    <source>
        <dbReference type="ARBA" id="ARBA00023211"/>
    </source>
</evidence>